<dbReference type="Pfam" id="PF04828">
    <property type="entry name" value="GFA"/>
    <property type="match status" value="1"/>
</dbReference>
<dbReference type="PROSITE" id="PS51891">
    <property type="entry name" value="CENP_V_GFA"/>
    <property type="match status" value="1"/>
</dbReference>
<evidence type="ECO:0000313" key="7">
    <source>
        <dbReference type="Proteomes" id="UP001156905"/>
    </source>
</evidence>
<dbReference type="RefSeq" id="WP_284267825.1">
    <property type="nucleotide sequence ID" value="NZ_BSOW01000013.1"/>
</dbReference>
<accession>A0ABQ6B194</accession>
<evidence type="ECO:0000313" key="6">
    <source>
        <dbReference type="EMBL" id="GLR87154.1"/>
    </source>
</evidence>
<keyword evidence="4" id="KW-0456">Lyase</keyword>
<sequence>MKHVGNCFCGAVAIEVTGAPEAMGYCHCRSCRSWSGGPVNAFSLWKPEAVRITDGADHIATYAKTPLSQRKYCRKCGGHLMTSHPPLGLIDVFTAAIPTLAFTPAVHVNYADTVLPMHDGLPKLKDFPAEFGGSGEMMKE</sequence>
<evidence type="ECO:0000256" key="3">
    <source>
        <dbReference type="ARBA" id="ARBA00022833"/>
    </source>
</evidence>
<dbReference type="PANTHER" id="PTHR33337">
    <property type="entry name" value="GFA DOMAIN-CONTAINING PROTEIN"/>
    <property type="match status" value="1"/>
</dbReference>
<dbReference type="InterPro" id="IPR006913">
    <property type="entry name" value="CENP-V/GFA"/>
</dbReference>
<keyword evidence="7" id="KW-1185">Reference proteome</keyword>
<dbReference type="Proteomes" id="UP001156905">
    <property type="component" value="Unassembled WGS sequence"/>
</dbReference>
<comment type="caution">
    <text evidence="6">The sequence shown here is derived from an EMBL/GenBank/DDBJ whole genome shotgun (WGS) entry which is preliminary data.</text>
</comment>
<dbReference type="EMBL" id="BSOW01000013">
    <property type="protein sequence ID" value="GLR87154.1"/>
    <property type="molecule type" value="Genomic_DNA"/>
</dbReference>
<dbReference type="PANTHER" id="PTHR33337:SF40">
    <property type="entry name" value="CENP-V_GFA DOMAIN-CONTAINING PROTEIN-RELATED"/>
    <property type="match status" value="1"/>
</dbReference>
<gene>
    <name evidence="6" type="ORF">GCM10007857_38650</name>
</gene>
<name>A0ABQ6B194_9BRAD</name>
<keyword evidence="3" id="KW-0862">Zinc</keyword>
<evidence type="ECO:0000256" key="4">
    <source>
        <dbReference type="ARBA" id="ARBA00023239"/>
    </source>
</evidence>
<evidence type="ECO:0000256" key="1">
    <source>
        <dbReference type="ARBA" id="ARBA00005495"/>
    </source>
</evidence>
<protein>
    <submittedName>
        <fullName evidence="6">Aldehyde-activating protein</fullName>
    </submittedName>
</protein>
<reference evidence="7" key="1">
    <citation type="journal article" date="2019" name="Int. J. Syst. Evol. Microbiol.">
        <title>The Global Catalogue of Microorganisms (GCM) 10K type strain sequencing project: providing services to taxonomists for standard genome sequencing and annotation.</title>
        <authorList>
            <consortium name="The Broad Institute Genomics Platform"/>
            <consortium name="The Broad Institute Genome Sequencing Center for Infectious Disease"/>
            <person name="Wu L."/>
            <person name="Ma J."/>
        </authorList>
    </citation>
    <scope>NUCLEOTIDE SEQUENCE [LARGE SCALE GENOMIC DNA]</scope>
    <source>
        <strain evidence="7">NBRC 102520</strain>
    </source>
</reference>
<feature type="domain" description="CENP-V/GFA" evidence="5">
    <location>
        <begin position="3"/>
        <end position="119"/>
    </location>
</feature>
<proteinExistence type="inferred from homology"/>
<evidence type="ECO:0000256" key="2">
    <source>
        <dbReference type="ARBA" id="ARBA00022723"/>
    </source>
</evidence>
<evidence type="ECO:0000259" key="5">
    <source>
        <dbReference type="PROSITE" id="PS51891"/>
    </source>
</evidence>
<keyword evidence="2" id="KW-0479">Metal-binding</keyword>
<dbReference type="Gene3D" id="3.90.1590.10">
    <property type="entry name" value="glutathione-dependent formaldehyde- activating enzyme (gfa)"/>
    <property type="match status" value="1"/>
</dbReference>
<dbReference type="InterPro" id="IPR011057">
    <property type="entry name" value="Mss4-like_sf"/>
</dbReference>
<organism evidence="6 7">
    <name type="scientific">Bradyrhizobium iriomotense</name>
    <dbReference type="NCBI Taxonomy" id="441950"/>
    <lineage>
        <taxon>Bacteria</taxon>
        <taxon>Pseudomonadati</taxon>
        <taxon>Pseudomonadota</taxon>
        <taxon>Alphaproteobacteria</taxon>
        <taxon>Hyphomicrobiales</taxon>
        <taxon>Nitrobacteraceae</taxon>
        <taxon>Bradyrhizobium</taxon>
    </lineage>
</organism>
<comment type="similarity">
    <text evidence="1">Belongs to the Gfa family.</text>
</comment>
<dbReference type="SUPFAM" id="SSF51316">
    <property type="entry name" value="Mss4-like"/>
    <property type="match status" value="1"/>
</dbReference>